<organism evidence="1 2">
    <name type="scientific">Rhodosalinus halophilus</name>
    <dbReference type="NCBI Taxonomy" id="2259333"/>
    <lineage>
        <taxon>Bacteria</taxon>
        <taxon>Pseudomonadati</taxon>
        <taxon>Pseudomonadota</taxon>
        <taxon>Alphaproteobacteria</taxon>
        <taxon>Rhodobacterales</taxon>
        <taxon>Paracoccaceae</taxon>
        <taxon>Rhodosalinus</taxon>
    </lineage>
</organism>
<dbReference type="AlphaFoldDB" id="A0A365U9W3"/>
<dbReference type="RefSeq" id="WP_113289092.1">
    <property type="nucleotide sequence ID" value="NZ_QNTQ01000006.1"/>
</dbReference>
<dbReference type="Gene3D" id="1.10.490.110">
    <property type="entry name" value="Uncharacterized conserved protein DUF2267"/>
    <property type="match status" value="1"/>
</dbReference>
<dbReference type="OrthoDB" id="20942at2"/>
<proteinExistence type="predicted"/>
<evidence type="ECO:0000313" key="2">
    <source>
        <dbReference type="Proteomes" id="UP000253370"/>
    </source>
</evidence>
<accession>A0A365U9W3</accession>
<keyword evidence="2" id="KW-1185">Reference proteome</keyword>
<dbReference type="InterPro" id="IPR018727">
    <property type="entry name" value="DUF2267"/>
</dbReference>
<dbReference type="EMBL" id="QNTQ01000006">
    <property type="protein sequence ID" value="RBI85833.1"/>
    <property type="molecule type" value="Genomic_DNA"/>
</dbReference>
<comment type="caution">
    <text evidence="1">The sequence shown here is derived from an EMBL/GenBank/DDBJ whole genome shotgun (WGS) entry which is preliminary data.</text>
</comment>
<dbReference type="Pfam" id="PF10025">
    <property type="entry name" value="DUF2267"/>
    <property type="match status" value="1"/>
</dbReference>
<dbReference type="InterPro" id="IPR038282">
    <property type="entry name" value="DUF2267_sf"/>
</dbReference>
<gene>
    <name evidence="1" type="ORF">DRV85_08940</name>
</gene>
<sequence>MTDNTPSVLDRTMHETHEWLNELAQATGGDKQEAYHALRGGLHALRDRMTPDEAVHLGQQLPLLIRGIYYEDWKPSATPHKERSREAYLDFVRGKLDQDGSSVDPETAVKGVFTLLKMHVDKGELGHVADQPPEEVNAMMKAA</sequence>
<reference evidence="1 2" key="1">
    <citation type="submission" date="2018-07" db="EMBL/GenBank/DDBJ databases">
        <title>Rhodosalinus sp. strain E84T genomic sequence and assembly.</title>
        <authorList>
            <person name="Liu Z.-W."/>
            <person name="Lu D.-C."/>
        </authorList>
    </citation>
    <scope>NUCLEOTIDE SEQUENCE [LARGE SCALE GENOMIC DNA]</scope>
    <source>
        <strain evidence="1 2">E84</strain>
    </source>
</reference>
<name>A0A365U9W3_9RHOB</name>
<dbReference type="Proteomes" id="UP000253370">
    <property type="component" value="Unassembled WGS sequence"/>
</dbReference>
<evidence type="ECO:0000313" key="1">
    <source>
        <dbReference type="EMBL" id="RBI85833.1"/>
    </source>
</evidence>
<protein>
    <submittedName>
        <fullName evidence="1">DUF2267 domain-containing protein</fullName>
    </submittedName>
</protein>